<dbReference type="Gene3D" id="1.10.260.40">
    <property type="entry name" value="lambda repressor-like DNA-binding domains"/>
    <property type="match status" value="1"/>
</dbReference>
<feature type="compositionally biased region" description="Polar residues" evidence="1">
    <location>
        <begin position="168"/>
        <end position="177"/>
    </location>
</feature>
<dbReference type="SMART" id="SM00530">
    <property type="entry name" value="HTH_XRE"/>
    <property type="match status" value="1"/>
</dbReference>
<organism evidence="3">
    <name type="scientific">uncultured Synechococcales cyanobacterium</name>
    <dbReference type="NCBI Taxonomy" id="1936017"/>
    <lineage>
        <taxon>Bacteria</taxon>
        <taxon>Bacillati</taxon>
        <taxon>Cyanobacteriota</taxon>
        <taxon>Cyanophyceae</taxon>
        <taxon>Synechococcales</taxon>
        <taxon>environmental samples</taxon>
    </lineage>
</organism>
<dbReference type="Pfam" id="PF13464">
    <property type="entry name" value="RodZ_C"/>
    <property type="match status" value="1"/>
</dbReference>
<dbReference type="PANTHER" id="PTHR34475:SF1">
    <property type="entry name" value="CYTOSKELETON PROTEIN RODZ"/>
    <property type="match status" value="1"/>
</dbReference>
<proteinExistence type="predicted"/>
<reference evidence="3" key="1">
    <citation type="submission" date="2020-02" db="EMBL/GenBank/DDBJ databases">
        <authorList>
            <person name="Meier V. D."/>
        </authorList>
    </citation>
    <scope>NUCLEOTIDE SEQUENCE</scope>
    <source>
        <strain evidence="3">AVDCRST_MAG81</strain>
    </source>
</reference>
<feature type="domain" description="HTH cro/C1-type" evidence="2">
    <location>
        <begin position="21"/>
        <end position="81"/>
    </location>
</feature>
<dbReference type="InterPro" id="IPR010982">
    <property type="entry name" value="Lambda_DNA-bd_dom_sf"/>
</dbReference>
<protein>
    <recommendedName>
        <fullName evidence="2">HTH cro/C1-type domain-containing protein</fullName>
    </recommendedName>
</protein>
<feature type="compositionally biased region" description="Polar residues" evidence="1">
    <location>
        <begin position="136"/>
        <end position="158"/>
    </location>
</feature>
<feature type="region of interest" description="Disordered" evidence="1">
    <location>
        <begin position="136"/>
        <end position="185"/>
    </location>
</feature>
<evidence type="ECO:0000256" key="1">
    <source>
        <dbReference type="SAM" id="MobiDB-lite"/>
    </source>
</evidence>
<dbReference type="SUPFAM" id="SSF47413">
    <property type="entry name" value="lambda repressor-like DNA-binding domains"/>
    <property type="match status" value="1"/>
</dbReference>
<evidence type="ECO:0000259" key="2">
    <source>
        <dbReference type="PROSITE" id="PS50943"/>
    </source>
</evidence>
<evidence type="ECO:0000313" key="3">
    <source>
        <dbReference type="EMBL" id="CAA9586793.1"/>
    </source>
</evidence>
<dbReference type="InterPro" id="IPR025194">
    <property type="entry name" value="RodZ-like_C"/>
</dbReference>
<dbReference type="PROSITE" id="PS50943">
    <property type="entry name" value="HTH_CROC1"/>
    <property type="match status" value="1"/>
</dbReference>
<dbReference type="AlphaFoldDB" id="A0A6J4VRM8"/>
<accession>A0A6J4VRM8</accession>
<dbReference type="CDD" id="cd00093">
    <property type="entry name" value="HTH_XRE"/>
    <property type="match status" value="1"/>
</dbReference>
<dbReference type="InterPro" id="IPR001387">
    <property type="entry name" value="Cro/C1-type_HTH"/>
</dbReference>
<sequence>MNALDYEQDLADKLKQLGTRLRQARQERSLSLDQVAAKTMIQPRLLNAIEEGRLEQLPEPVYTRGFIRRFAEALDLNGEEFAHAFPAVRRSRKTSNWNQVASPQLRPIHLYALYVVLIVAAASGLRYLTNRPGLTSNSTPTASVQSQPPITSAKSGGATSPRPAQTVAPATNASKPLSGQKAKPTAAITKKPVKVGVTVKQESWLEVVVDGKTAFEGILPAGTQRTWTGDQKLVVRAGNAGGVMIVNNGPPTAMGAMGAVAEKTFEPATSPSPQPAASPSGQ</sequence>
<dbReference type="GO" id="GO:0003677">
    <property type="term" value="F:DNA binding"/>
    <property type="evidence" value="ECO:0007669"/>
    <property type="project" value="InterPro"/>
</dbReference>
<dbReference type="Pfam" id="PF13413">
    <property type="entry name" value="HTH_25"/>
    <property type="match status" value="1"/>
</dbReference>
<dbReference type="EMBL" id="CADCWO010000208">
    <property type="protein sequence ID" value="CAA9586793.1"/>
    <property type="molecule type" value="Genomic_DNA"/>
</dbReference>
<dbReference type="InterPro" id="IPR050400">
    <property type="entry name" value="Bact_Cytoskel_RodZ"/>
</dbReference>
<dbReference type="PANTHER" id="PTHR34475">
    <property type="match status" value="1"/>
</dbReference>
<gene>
    <name evidence="3" type="ORF">AVDCRST_MAG81-3964</name>
</gene>
<name>A0A6J4VRM8_9CYAN</name>